<evidence type="ECO:0000313" key="10">
    <source>
        <dbReference type="Proteomes" id="UP000743001"/>
    </source>
</evidence>
<dbReference type="InterPro" id="IPR019491">
    <property type="entry name" value="Lipoate_protein_ligase_C"/>
</dbReference>
<dbReference type="GO" id="GO:0016979">
    <property type="term" value="F:lipoate-protein ligase activity"/>
    <property type="evidence" value="ECO:0007669"/>
    <property type="project" value="UniProtKB-EC"/>
</dbReference>
<accession>A0ABS6FNV3</accession>
<dbReference type="EMBL" id="JAHLQJ010000006">
    <property type="protein sequence ID" value="MBU5671841.1"/>
    <property type="molecule type" value="Genomic_DNA"/>
</dbReference>
<evidence type="ECO:0000256" key="5">
    <source>
        <dbReference type="ARBA" id="ARBA00022741"/>
    </source>
</evidence>
<dbReference type="PANTHER" id="PTHR12561">
    <property type="entry name" value="LIPOATE-PROTEIN LIGASE"/>
    <property type="match status" value="1"/>
</dbReference>
<dbReference type="PANTHER" id="PTHR12561:SF3">
    <property type="entry name" value="LIPOYLTRANSFERASE 1, MITOCHONDRIAL"/>
    <property type="match status" value="1"/>
</dbReference>
<comment type="catalytic activity">
    <reaction evidence="7">
        <text>L-lysyl-[lipoyl-carrier protein] + (R)-lipoate + ATP = N(6)-[(R)-lipoyl]-L-lysyl-[lipoyl-carrier protein] + AMP + diphosphate + H(+)</text>
        <dbReference type="Rhea" id="RHEA:49288"/>
        <dbReference type="Rhea" id="RHEA-COMP:10500"/>
        <dbReference type="Rhea" id="RHEA-COMP:10502"/>
        <dbReference type="ChEBI" id="CHEBI:15378"/>
        <dbReference type="ChEBI" id="CHEBI:29969"/>
        <dbReference type="ChEBI" id="CHEBI:30616"/>
        <dbReference type="ChEBI" id="CHEBI:33019"/>
        <dbReference type="ChEBI" id="CHEBI:83088"/>
        <dbReference type="ChEBI" id="CHEBI:83099"/>
        <dbReference type="ChEBI" id="CHEBI:456215"/>
        <dbReference type="EC" id="6.3.1.20"/>
    </reaction>
</comment>
<dbReference type="CDD" id="cd16443">
    <property type="entry name" value="LplA"/>
    <property type="match status" value="1"/>
</dbReference>
<comment type="caution">
    <text evidence="9">The sequence shown here is derived from an EMBL/GenBank/DDBJ whole genome shotgun (WGS) entry which is preliminary data.</text>
</comment>
<dbReference type="Proteomes" id="UP000743001">
    <property type="component" value="Unassembled WGS sequence"/>
</dbReference>
<evidence type="ECO:0000256" key="7">
    <source>
        <dbReference type="ARBA" id="ARBA00048037"/>
    </source>
</evidence>
<dbReference type="PROSITE" id="PS51733">
    <property type="entry name" value="BPL_LPL_CATALYTIC"/>
    <property type="match status" value="1"/>
</dbReference>
<dbReference type="Pfam" id="PF21948">
    <property type="entry name" value="LplA-B_cat"/>
    <property type="match status" value="1"/>
</dbReference>
<organism evidence="9 10">
    <name type="scientific">Paenibacillus brevis</name>
    <dbReference type="NCBI Taxonomy" id="2841508"/>
    <lineage>
        <taxon>Bacteria</taxon>
        <taxon>Bacillati</taxon>
        <taxon>Bacillota</taxon>
        <taxon>Bacilli</taxon>
        <taxon>Bacillales</taxon>
        <taxon>Paenibacillaceae</taxon>
        <taxon>Paenibacillus</taxon>
    </lineage>
</organism>
<dbReference type="Pfam" id="PF10437">
    <property type="entry name" value="Lip_prot_lig_C"/>
    <property type="match status" value="1"/>
</dbReference>
<sequence>MLFIDNQGITDASVNLAIEEYALRHLPLEDDSYLLFYINAPSIIIGKHQNTIEEINQEYVKENGIQVVRRLSGGGAVYHDLGNLNFSFITKDDGQSFHNFRKFTEPVVEALRSLGVNAELSGRNDLQVGEQKISGNAQFSTRGRMFSHGTLMFNLNLDDVQASLHANPEKFKSKSTKSVRSRVANILSFMDKDMTIEEFRSELLRHIFGMEPKDVPQYKLKEEDWNKIHEISRERYKNWDWNYGLSPESNVKHAKKFPVGIIDLRMDIKDGYIQGIKIYGDFFGVGDVTDIEDKLRGLRYEEHEVRSALEDVDVKHYFGNLEKEDFIGLVFLED</sequence>
<reference evidence="9 10" key="1">
    <citation type="submission" date="2021-06" db="EMBL/GenBank/DDBJ databases">
        <authorList>
            <person name="Sun Q."/>
            <person name="Li D."/>
        </authorList>
    </citation>
    <scope>NUCLEOTIDE SEQUENCE [LARGE SCALE GENOMIC DNA]</scope>
    <source>
        <strain evidence="9 10">MSJ-6</strain>
    </source>
</reference>
<evidence type="ECO:0000256" key="3">
    <source>
        <dbReference type="ARBA" id="ARBA00012367"/>
    </source>
</evidence>
<evidence type="ECO:0000256" key="1">
    <source>
        <dbReference type="ARBA" id="ARBA00005085"/>
    </source>
</evidence>
<name>A0ABS6FNV3_9BACL</name>
<keyword evidence="6" id="KW-0067">ATP-binding</keyword>
<evidence type="ECO:0000256" key="2">
    <source>
        <dbReference type="ARBA" id="ARBA00005124"/>
    </source>
</evidence>
<evidence type="ECO:0000259" key="8">
    <source>
        <dbReference type="PROSITE" id="PS51733"/>
    </source>
</evidence>
<evidence type="ECO:0000256" key="4">
    <source>
        <dbReference type="ARBA" id="ARBA00022598"/>
    </source>
</evidence>
<dbReference type="RefSeq" id="WP_216478402.1">
    <property type="nucleotide sequence ID" value="NZ_JAHLQJ010000006.1"/>
</dbReference>
<feature type="domain" description="BPL/LPL catalytic" evidence="8">
    <location>
        <begin position="28"/>
        <end position="215"/>
    </location>
</feature>
<evidence type="ECO:0000256" key="6">
    <source>
        <dbReference type="ARBA" id="ARBA00022840"/>
    </source>
</evidence>
<comment type="pathway">
    <text evidence="2">Protein modification; protein lipoylation via exogenous pathway; protein N(6)-(lipoyl)lysine from lipoate: step 1/2.</text>
</comment>
<gene>
    <name evidence="9" type="ORF">KQJ23_08410</name>
</gene>
<keyword evidence="4 9" id="KW-0436">Ligase</keyword>
<evidence type="ECO:0000313" key="9">
    <source>
        <dbReference type="EMBL" id="MBU5671841.1"/>
    </source>
</evidence>
<dbReference type="InterPro" id="IPR004562">
    <property type="entry name" value="LipoylTrfase_LipoateP_Ligase"/>
</dbReference>
<comment type="pathway">
    <text evidence="1">Protein modification; protein lipoylation via exogenous pathway; protein N(6)-(lipoyl)lysine from lipoate: step 2/2.</text>
</comment>
<proteinExistence type="predicted"/>
<dbReference type="InterPro" id="IPR004143">
    <property type="entry name" value="BPL_LPL_catalytic"/>
</dbReference>
<protein>
    <recommendedName>
        <fullName evidence="3">lipoate--protein ligase</fullName>
        <ecNumber evidence="3">6.3.1.20</ecNumber>
    </recommendedName>
</protein>
<keyword evidence="10" id="KW-1185">Reference proteome</keyword>
<keyword evidence="5" id="KW-0547">Nucleotide-binding</keyword>
<dbReference type="EC" id="6.3.1.20" evidence="3"/>
<dbReference type="NCBIfam" id="TIGR00545">
    <property type="entry name" value="lipoyltrans"/>
    <property type="match status" value="1"/>
</dbReference>